<dbReference type="GO" id="GO:0016779">
    <property type="term" value="F:nucleotidyltransferase activity"/>
    <property type="evidence" value="ECO:0007669"/>
    <property type="project" value="UniProtKB-KW"/>
</dbReference>
<keyword evidence="1" id="KW-0808">Transferase</keyword>
<proteinExistence type="predicted"/>
<dbReference type="Pfam" id="PF12804">
    <property type="entry name" value="NTP_transf_3"/>
    <property type="match status" value="1"/>
</dbReference>
<name>X0XIP1_9ZZZZ</name>
<comment type="caution">
    <text evidence="4">The sequence shown here is derived from an EMBL/GenBank/DDBJ whole genome shotgun (WGS) entry which is preliminary data.</text>
</comment>
<evidence type="ECO:0000313" key="4">
    <source>
        <dbReference type="EMBL" id="GAG36523.1"/>
    </source>
</evidence>
<feature type="domain" description="MobA-like NTP transferase" evidence="3">
    <location>
        <begin position="10"/>
        <end position="138"/>
    </location>
</feature>
<dbReference type="InterPro" id="IPR029044">
    <property type="entry name" value="Nucleotide-diphossugar_trans"/>
</dbReference>
<dbReference type="PANTHER" id="PTHR43584">
    <property type="entry name" value="NUCLEOTIDYL TRANSFERASE"/>
    <property type="match status" value="1"/>
</dbReference>
<evidence type="ECO:0000256" key="1">
    <source>
        <dbReference type="ARBA" id="ARBA00022679"/>
    </source>
</evidence>
<feature type="non-terminal residue" evidence="4">
    <location>
        <position position="147"/>
    </location>
</feature>
<dbReference type="AlphaFoldDB" id="X0XIP1"/>
<reference evidence="4" key="1">
    <citation type="journal article" date="2014" name="Front. Microbiol.">
        <title>High frequency of phylogenetically diverse reductive dehalogenase-homologous genes in deep subseafloor sedimentary metagenomes.</title>
        <authorList>
            <person name="Kawai M."/>
            <person name="Futagami T."/>
            <person name="Toyoda A."/>
            <person name="Takaki Y."/>
            <person name="Nishi S."/>
            <person name="Hori S."/>
            <person name="Arai W."/>
            <person name="Tsubouchi T."/>
            <person name="Morono Y."/>
            <person name="Uchiyama I."/>
            <person name="Ito T."/>
            <person name="Fujiyama A."/>
            <person name="Inagaki F."/>
            <person name="Takami H."/>
        </authorList>
    </citation>
    <scope>NUCLEOTIDE SEQUENCE</scope>
    <source>
        <strain evidence="4">Expedition CK06-06</strain>
    </source>
</reference>
<dbReference type="InterPro" id="IPR025877">
    <property type="entry name" value="MobA-like_NTP_Trfase"/>
</dbReference>
<protein>
    <recommendedName>
        <fullName evidence="3">MobA-like NTP transferase domain-containing protein</fullName>
    </recommendedName>
</protein>
<dbReference type="EMBL" id="BARS01040514">
    <property type="protein sequence ID" value="GAG36523.1"/>
    <property type="molecule type" value="Genomic_DNA"/>
</dbReference>
<sequence length="147" mass="16041">MDNTVGTPKALILAAGRGTRLSRLTSDRPKCLVPLAGVPILSRILQNLRSVGVEQTYIVTGYLGGQIAEEIGQDFDGMRIDYIENPQWEKGNLYSLLAAGNCLKERFLLLMSDHLCDPRVLAALIDAGLDGSVRLAVDRREGTQDDT</sequence>
<accession>X0XIP1</accession>
<dbReference type="SUPFAM" id="SSF53448">
    <property type="entry name" value="Nucleotide-diphospho-sugar transferases"/>
    <property type="match status" value="1"/>
</dbReference>
<organism evidence="4">
    <name type="scientific">marine sediment metagenome</name>
    <dbReference type="NCBI Taxonomy" id="412755"/>
    <lineage>
        <taxon>unclassified sequences</taxon>
        <taxon>metagenomes</taxon>
        <taxon>ecological metagenomes</taxon>
    </lineage>
</organism>
<dbReference type="Gene3D" id="3.90.550.10">
    <property type="entry name" value="Spore Coat Polysaccharide Biosynthesis Protein SpsA, Chain A"/>
    <property type="match status" value="1"/>
</dbReference>
<dbReference type="PANTHER" id="PTHR43584:SF8">
    <property type="entry name" value="N-ACETYLMURAMATE ALPHA-1-PHOSPHATE URIDYLYLTRANSFERASE"/>
    <property type="match status" value="1"/>
</dbReference>
<gene>
    <name evidence="4" type="ORF">S01H1_61740</name>
</gene>
<evidence type="ECO:0000259" key="3">
    <source>
        <dbReference type="Pfam" id="PF12804"/>
    </source>
</evidence>
<evidence type="ECO:0000256" key="2">
    <source>
        <dbReference type="ARBA" id="ARBA00022695"/>
    </source>
</evidence>
<keyword evidence="2" id="KW-0548">Nucleotidyltransferase</keyword>
<dbReference type="InterPro" id="IPR050065">
    <property type="entry name" value="GlmU-like"/>
</dbReference>